<dbReference type="PANTHER" id="PTHR31601">
    <property type="entry name" value="28S RIBOSOMAL PROTEIN S36, MITOCHONDRIAL"/>
    <property type="match status" value="1"/>
</dbReference>
<dbReference type="OrthoDB" id="2116030at2759"/>
<proteinExistence type="inferred from homology"/>
<dbReference type="Proteomes" id="UP000054342">
    <property type="component" value="Unassembled WGS sequence"/>
</dbReference>
<accession>A0A0D2EXG0</accession>
<feature type="compositionally biased region" description="Low complexity" evidence="4">
    <location>
        <begin position="35"/>
        <end position="45"/>
    </location>
</feature>
<evidence type="ECO:0000256" key="4">
    <source>
        <dbReference type="SAM" id="MobiDB-lite"/>
    </source>
</evidence>
<sequence>MRPSLILRATQQRVPMIKFIGKRTPPKSVDHTPHAHPASPTHTLPDSFAQYRSKAQQHGPLGGGNGNGGGAPISSSPFAAATSGPMTYGAVGGAPGRSLGPVQPKDGEYFDRNELPKRFWRTQWSEEEIEAVSSGGASMFG</sequence>
<dbReference type="GO" id="GO:0006103">
    <property type="term" value="P:2-oxoglutarate metabolic process"/>
    <property type="evidence" value="ECO:0007669"/>
    <property type="project" value="InterPro"/>
</dbReference>
<evidence type="ECO:0000313" key="5">
    <source>
        <dbReference type="EMBL" id="KIW52494.1"/>
    </source>
</evidence>
<dbReference type="STRING" id="348802.A0A0D2EXG0"/>
<dbReference type="HOGENOM" id="CLU_129439_1_0_1"/>
<protein>
    <submittedName>
        <fullName evidence="5">Uncharacterized protein</fullName>
    </submittedName>
</protein>
<reference evidence="5 6" key="1">
    <citation type="submission" date="2015-01" db="EMBL/GenBank/DDBJ databases">
        <title>The Genome Sequence of Exophiala xenobiotica CBS118157.</title>
        <authorList>
            <consortium name="The Broad Institute Genomics Platform"/>
            <person name="Cuomo C."/>
            <person name="de Hoog S."/>
            <person name="Gorbushina A."/>
            <person name="Stielow B."/>
            <person name="Teixiera M."/>
            <person name="Abouelleil A."/>
            <person name="Chapman S.B."/>
            <person name="Priest M."/>
            <person name="Young S.K."/>
            <person name="Wortman J."/>
            <person name="Nusbaum C."/>
            <person name="Birren B."/>
        </authorList>
    </citation>
    <scope>NUCLEOTIDE SEQUENCE [LARGE SCALE GENOMIC DNA]</scope>
    <source>
        <strain evidence="5 6">CBS 118157</strain>
    </source>
</reference>
<feature type="compositionally biased region" description="Gly residues" evidence="4">
    <location>
        <begin position="60"/>
        <end position="71"/>
    </location>
</feature>
<evidence type="ECO:0000313" key="6">
    <source>
        <dbReference type="Proteomes" id="UP000054342"/>
    </source>
</evidence>
<dbReference type="GO" id="GO:0005739">
    <property type="term" value="C:mitochondrion"/>
    <property type="evidence" value="ECO:0007669"/>
    <property type="project" value="UniProtKB-SubCell"/>
</dbReference>
<dbReference type="AlphaFoldDB" id="A0A0D2EXG0"/>
<keyword evidence="2" id="KW-0496">Mitochondrion</keyword>
<evidence type="ECO:0000256" key="3">
    <source>
        <dbReference type="ARBA" id="ARBA00043970"/>
    </source>
</evidence>
<feature type="region of interest" description="Disordered" evidence="4">
    <location>
        <begin position="22"/>
        <end position="110"/>
    </location>
</feature>
<dbReference type="GeneID" id="25330034"/>
<organism evidence="5 6">
    <name type="scientific">Exophiala xenobiotica</name>
    <dbReference type="NCBI Taxonomy" id="348802"/>
    <lineage>
        <taxon>Eukaryota</taxon>
        <taxon>Fungi</taxon>
        <taxon>Dikarya</taxon>
        <taxon>Ascomycota</taxon>
        <taxon>Pezizomycotina</taxon>
        <taxon>Eurotiomycetes</taxon>
        <taxon>Chaetothyriomycetidae</taxon>
        <taxon>Chaetothyriales</taxon>
        <taxon>Herpotrichiellaceae</taxon>
        <taxon>Exophiala</taxon>
    </lineage>
</organism>
<dbReference type="Pfam" id="PF10937">
    <property type="entry name" value="Kgd4-YMR31"/>
    <property type="match status" value="1"/>
</dbReference>
<evidence type="ECO:0000256" key="1">
    <source>
        <dbReference type="ARBA" id="ARBA00004173"/>
    </source>
</evidence>
<evidence type="ECO:0000256" key="2">
    <source>
        <dbReference type="ARBA" id="ARBA00023128"/>
    </source>
</evidence>
<comment type="similarity">
    <text evidence="3">Belongs to the alpha-ketoglutarate dehydrogenase component 4 family.</text>
</comment>
<dbReference type="GO" id="GO:0004591">
    <property type="term" value="F:oxoglutarate dehydrogenase (succinyl-transferring) activity"/>
    <property type="evidence" value="ECO:0007669"/>
    <property type="project" value="TreeGrafter"/>
</dbReference>
<comment type="subcellular location">
    <subcellularLocation>
        <location evidence="1">Mitochondrion</location>
    </subcellularLocation>
</comment>
<name>A0A0D2EXG0_9EURO</name>
<keyword evidence="6" id="KW-1185">Reference proteome</keyword>
<gene>
    <name evidence="5" type="ORF">PV05_08126</name>
</gene>
<dbReference type="InterPro" id="IPR020373">
    <property type="entry name" value="Kgd4/YMR-31"/>
</dbReference>
<dbReference type="RefSeq" id="XP_013313078.1">
    <property type="nucleotide sequence ID" value="XM_013457624.1"/>
</dbReference>
<dbReference type="EMBL" id="KN847321">
    <property type="protein sequence ID" value="KIW52494.1"/>
    <property type="molecule type" value="Genomic_DNA"/>
</dbReference>
<dbReference type="PANTHER" id="PTHR31601:SF2">
    <property type="entry name" value="ALPHA-KETOGLUTARATE DEHYDROGENASE COMPONENT 4"/>
    <property type="match status" value="1"/>
</dbReference>